<evidence type="ECO:0000313" key="1">
    <source>
        <dbReference type="EnsemblPlants" id="AVESA.00010b.r2.4AG0631830.1.CDS"/>
    </source>
</evidence>
<protein>
    <submittedName>
        <fullName evidence="1">Uncharacterized protein</fullName>
    </submittedName>
</protein>
<reference evidence="1" key="1">
    <citation type="submission" date="2021-05" db="EMBL/GenBank/DDBJ databases">
        <authorList>
            <person name="Scholz U."/>
            <person name="Mascher M."/>
            <person name="Fiebig A."/>
        </authorList>
    </citation>
    <scope>NUCLEOTIDE SEQUENCE [LARGE SCALE GENOMIC DNA]</scope>
</reference>
<reference evidence="1" key="2">
    <citation type="submission" date="2025-09" db="UniProtKB">
        <authorList>
            <consortium name="EnsemblPlants"/>
        </authorList>
    </citation>
    <scope>IDENTIFICATION</scope>
</reference>
<dbReference type="Proteomes" id="UP001732700">
    <property type="component" value="Chromosome 4A"/>
</dbReference>
<organism evidence="1 2">
    <name type="scientific">Avena sativa</name>
    <name type="common">Oat</name>
    <dbReference type="NCBI Taxonomy" id="4498"/>
    <lineage>
        <taxon>Eukaryota</taxon>
        <taxon>Viridiplantae</taxon>
        <taxon>Streptophyta</taxon>
        <taxon>Embryophyta</taxon>
        <taxon>Tracheophyta</taxon>
        <taxon>Spermatophyta</taxon>
        <taxon>Magnoliopsida</taxon>
        <taxon>Liliopsida</taxon>
        <taxon>Poales</taxon>
        <taxon>Poaceae</taxon>
        <taxon>BOP clade</taxon>
        <taxon>Pooideae</taxon>
        <taxon>Poodae</taxon>
        <taxon>Poeae</taxon>
        <taxon>Poeae Chloroplast Group 1 (Aveneae type)</taxon>
        <taxon>Aveninae</taxon>
        <taxon>Avena</taxon>
    </lineage>
</organism>
<keyword evidence="2" id="KW-1185">Reference proteome</keyword>
<name>A0ACD5WH47_AVESA</name>
<sequence length="570" mass="60586">MTTSSSGSVETSANSRPGSFSFANASFTDILGNSAGGGGGGGEKSGYKAMTPPSLPLSPLMSPSSYFNMPAGMNLADFLDSPVLLSSSIFPSPTTGAFGSQQFNWRPEAPAASSAEQGVKVEQRQQPYSDFSFQTAAPANNEEAAQATTATTFQPPAPQGEETYRGQQQQQPWGYQQQPGAMDAGANAASFSAPAVQATSSEMAPSGGVYRQTHSQRRSSDDGYNWRKYGQKQVKGSENPRSYYKCTFPNCPTKKKVETSIEGQITEIVYKGTHNHAKPLSTRRGSGGGGGGAAQVLQSGGGGDASEHSFGAMSGAPVSTPENSSASFGDDEIGASSPRAGNVGGDDLDDDEPDSKKWRKDGDGEGSNSMAGNRTVREPRVVVQTMSDIDILDDGYRWRKYGQKVVKGNPNPRSYYKCTTVGCPVRKHVERASHDLRAVITTYEGKHNHDVPAARGSAALYRPAPRAAADSAMSTSQQYTANQQQPSAMTYQTSAAAGTQQYAPRPDGFGSQNQGSFGFNGSFGFSAGFDNPTGSYMSQHQQQQRQNDAMHASGAKEEPREDMFFQHSQF</sequence>
<accession>A0ACD5WH47</accession>
<proteinExistence type="predicted"/>
<dbReference type="EnsemblPlants" id="AVESA.00010b.r2.4AG0631830.1">
    <property type="protein sequence ID" value="AVESA.00010b.r2.4AG0631830.1.CDS"/>
    <property type="gene ID" value="AVESA.00010b.r2.4AG0631830"/>
</dbReference>
<evidence type="ECO:0000313" key="2">
    <source>
        <dbReference type="Proteomes" id="UP001732700"/>
    </source>
</evidence>